<keyword evidence="4 6" id="KW-1133">Transmembrane helix</keyword>
<dbReference type="SUPFAM" id="SSF161098">
    <property type="entry name" value="MetI-like"/>
    <property type="match status" value="1"/>
</dbReference>
<proteinExistence type="inferred from homology"/>
<dbReference type="AlphaFoldDB" id="F9YAY8"/>
<dbReference type="InterPro" id="IPR051204">
    <property type="entry name" value="ABC_transp_perm/SBD"/>
</dbReference>
<evidence type="ECO:0000313" key="9">
    <source>
        <dbReference type="Proteomes" id="UP000000692"/>
    </source>
</evidence>
<evidence type="ECO:0000313" key="8">
    <source>
        <dbReference type="EMBL" id="AEM42540.1"/>
    </source>
</evidence>
<dbReference type="KEGG" id="kvl:KVU_PA0121"/>
<feature type="transmembrane region" description="Helical" evidence="6">
    <location>
        <begin position="7"/>
        <end position="32"/>
    </location>
</feature>
<dbReference type="Gene3D" id="1.10.3720.10">
    <property type="entry name" value="MetI-like"/>
    <property type="match status" value="1"/>
</dbReference>
<reference evidence="8 9" key="1">
    <citation type="journal article" date="2011" name="J. Bacteriol.">
        <title>Complete genome sequence of the industrial strain Ketogulonicigenium vulgare WSH-001.</title>
        <authorList>
            <person name="Liu L."/>
            <person name="Li Y."/>
            <person name="Zhang J."/>
            <person name="Zhou Z."/>
            <person name="Liu J."/>
            <person name="Li X."/>
            <person name="Zhou J."/>
            <person name="Du G."/>
            <person name="Wang L."/>
            <person name="Chen J."/>
        </authorList>
    </citation>
    <scope>NUCLEOTIDE SEQUENCE [LARGE SCALE GENOMIC DNA]</scope>
    <source>
        <strain evidence="8 9">WSH-001</strain>
        <plasmid evidence="9">pKVU_100</plasmid>
    </source>
</reference>
<gene>
    <name evidence="8" type="ordered locus">KVU_PA0121</name>
</gene>
<dbReference type="RefSeq" id="WP_013368467.1">
    <property type="nucleotide sequence ID" value="NC_017386.1"/>
</dbReference>
<sequence>MRRYIGLILGMIITAAMIIWPPLFSPLIGLVAPANGPVLYDRSSMMALTLSHIGMVAFAVLPATLLAVAVAALVNRPAGAPFLPIARSLVNLGQTIPPVAVLALCVPLMGFGTWPTITALFLYSLLPIFENALAGLRGVPTATRLSARAMGMSELQIFWRLDLPLAAPLIIAGIRIAAVIAISTATIGSTVAASSLGEVIIAGLNLNNQAFILQGALLTAALALIIHGSLGVLAACFQYRGVRSD</sequence>
<evidence type="ECO:0000256" key="1">
    <source>
        <dbReference type="ARBA" id="ARBA00004651"/>
    </source>
</evidence>
<feature type="transmembrane region" description="Helical" evidence="6">
    <location>
        <begin position="211"/>
        <end position="237"/>
    </location>
</feature>
<feature type="transmembrane region" description="Helical" evidence="6">
    <location>
        <begin position="161"/>
        <end position="191"/>
    </location>
</feature>
<evidence type="ECO:0000256" key="3">
    <source>
        <dbReference type="ARBA" id="ARBA00022692"/>
    </source>
</evidence>
<dbReference type="GO" id="GO:0005886">
    <property type="term" value="C:plasma membrane"/>
    <property type="evidence" value="ECO:0007669"/>
    <property type="project" value="UniProtKB-SubCell"/>
</dbReference>
<dbReference type="InterPro" id="IPR000515">
    <property type="entry name" value="MetI-like"/>
</dbReference>
<comment type="similarity">
    <text evidence="6">Belongs to the binding-protein-dependent transport system permease family.</text>
</comment>
<comment type="subcellular location">
    <subcellularLocation>
        <location evidence="1 6">Cell membrane</location>
        <topology evidence="1 6">Multi-pass membrane protein</topology>
    </subcellularLocation>
</comment>
<dbReference type="PROSITE" id="PS50928">
    <property type="entry name" value="ABC_TM1"/>
    <property type="match status" value="1"/>
</dbReference>
<dbReference type="HOGENOM" id="CLU_046113_7_0_5"/>
<evidence type="ECO:0000259" key="7">
    <source>
        <dbReference type="PROSITE" id="PS50928"/>
    </source>
</evidence>
<evidence type="ECO:0000256" key="4">
    <source>
        <dbReference type="ARBA" id="ARBA00022989"/>
    </source>
</evidence>
<dbReference type="EMBL" id="CP002019">
    <property type="protein sequence ID" value="AEM42540.1"/>
    <property type="molecule type" value="Genomic_DNA"/>
</dbReference>
<dbReference type="InterPro" id="IPR035906">
    <property type="entry name" value="MetI-like_sf"/>
</dbReference>
<keyword evidence="8" id="KW-0614">Plasmid</keyword>
<keyword evidence="3 6" id="KW-0812">Transmembrane</keyword>
<dbReference type="PANTHER" id="PTHR30177">
    <property type="entry name" value="GLYCINE BETAINE/L-PROLINE TRANSPORT SYSTEM PERMEASE PROTEIN PROW"/>
    <property type="match status" value="1"/>
</dbReference>
<feature type="transmembrane region" description="Helical" evidence="6">
    <location>
        <begin position="95"/>
        <end position="114"/>
    </location>
</feature>
<evidence type="ECO:0000256" key="6">
    <source>
        <dbReference type="RuleBase" id="RU363032"/>
    </source>
</evidence>
<dbReference type="GO" id="GO:0055085">
    <property type="term" value="P:transmembrane transport"/>
    <property type="evidence" value="ECO:0007669"/>
    <property type="project" value="InterPro"/>
</dbReference>
<geneLocation type="plasmid" evidence="9">
    <name>pKVU_100</name>
</geneLocation>
<feature type="transmembrane region" description="Helical" evidence="6">
    <location>
        <begin position="52"/>
        <end position="74"/>
    </location>
</feature>
<accession>F9YAY8</accession>
<dbReference type="PANTHER" id="PTHR30177:SF32">
    <property type="entry name" value="GLYCINE BETAINE UPTAKE SYSTEM PERMEASE PROTEIN YEHW"/>
    <property type="match status" value="1"/>
</dbReference>
<keyword evidence="2 6" id="KW-0813">Transport</keyword>
<keyword evidence="9" id="KW-1185">Reference proteome</keyword>
<organism evidence="8 9">
    <name type="scientific">Ketogulonicigenium vulgare (strain WSH-001)</name>
    <dbReference type="NCBI Taxonomy" id="759362"/>
    <lineage>
        <taxon>Bacteria</taxon>
        <taxon>Pseudomonadati</taxon>
        <taxon>Pseudomonadota</taxon>
        <taxon>Alphaproteobacteria</taxon>
        <taxon>Rhodobacterales</taxon>
        <taxon>Roseobacteraceae</taxon>
        <taxon>Ketogulonicigenium</taxon>
    </lineage>
</organism>
<dbReference type="Proteomes" id="UP000000692">
    <property type="component" value="Plasmid 1"/>
</dbReference>
<dbReference type="OrthoDB" id="9801163at2"/>
<dbReference type="PATRIC" id="fig|759362.5.peg.2818"/>
<feature type="domain" description="ABC transmembrane type-1" evidence="7">
    <location>
        <begin position="49"/>
        <end position="234"/>
    </location>
</feature>
<name>F9YAY8_KETVW</name>
<keyword evidence="5 6" id="KW-0472">Membrane</keyword>
<dbReference type="Pfam" id="PF00528">
    <property type="entry name" value="BPD_transp_1"/>
    <property type="match status" value="1"/>
</dbReference>
<protein>
    <submittedName>
        <fullName evidence="8">ABC transporter, permease protein</fullName>
    </submittedName>
</protein>
<evidence type="ECO:0000256" key="5">
    <source>
        <dbReference type="ARBA" id="ARBA00023136"/>
    </source>
</evidence>
<dbReference type="CDD" id="cd06261">
    <property type="entry name" value="TM_PBP2"/>
    <property type="match status" value="1"/>
</dbReference>
<evidence type="ECO:0000256" key="2">
    <source>
        <dbReference type="ARBA" id="ARBA00022448"/>
    </source>
</evidence>
<feature type="transmembrane region" description="Helical" evidence="6">
    <location>
        <begin position="120"/>
        <end position="140"/>
    </location>
</feature>